<proteinExistence type="predicted"/>
<feature type="non-terminal residue" evidence="2">
    <location>
        <position position="139"/>
    </location>
</feature>
<name>A0A0P0VPV5_ORYSJ</name>
<evidence type="ECO:0000313" key="2">
    <source>
        <dbReference type="EMBL" id="BAS80987.1"/>
    </source>
</evidence>
<reference evidence="2 3" key="2">
    <citation type="journal article" date="2013" name="Plant Cell Physiol.">
        <title>Rice Annotation Project Database (RAP-DB): an integrative and interactive database for rice genomics.</title>
        <authorList>
            <person name="Sakai H."/>
            <person name="Lee S.S."/>
            <person name="Tanaka T."/>
            <person name="Numa H."/>
            <person name="Kim J."/>
            <person name="Kawahara Y."/>
            <person name="Wakimoto H."/>
            <person name="Yang C.C."/>
            <person name="Iwamoto M."/>
            <person name="Abe T."/>
            <person name="Yamada Y."/>
            <person name="Muto A."/>
            <person name="Inokuchi H."/>
            <person name="Ikemura T."/>
            <person name="Matsumoto T."/>
            <person name="Sasaki T."/>
            <person name="Itoh T."/>
        </authorList>
    </citation>
    <scope>NUCLEOTIDE SEQUENCE [LARGE SCALE GENOMIC DNA]</scope>
    <source>
        <strain evidence="3">cv. Nipponbare</strain>
    </source>
</reference>
<keyword evidence="3" id="KW-1185">Reference proteome</keyword>
<dbReference type="AlphaFoldDB" id="A0A0P0VPV5"/>
<dbReference type="Proteomes" id="UP000059680">
    <property type="component" value="Chromosome 2"/>
</dbReference>
<dbReference type="PaxDb" id="39947-A0A0P0VPV5"/>
<gene>
    <name evidence="2" type="ordered locus">Os02g0755450</name>
    <name evidence="2" type="ORF">OSNPB_020755450</name>
</gene>
<reference evidence="3" key="1">
    <citation type="journal article" date="2005" name="Nature">
        <title>The map-based sequence of the rice genome.</title>
        <authorList>
            <consortium name="International rice genome sequencing project (IRGSP)"/>
            <person name="Matsumoto T."/>
            <person name="Wu J."/>
            <person name="Kanamori H."/>
            <person name="Katayose Y."/>
            <person name="Fujisawa M."/>
            <person name="Namiki N."/>
            <person name="Mizuno H."/>
            <person name="Yamamoto K."/>
            <person name="Antonio B.A."/>
            <person name="Baba T."/>
            <person name="Sakata K."/>
            <person name="Nagamura Y."/>
            <person name="Aoki H."/>
            <person name="Arikawa K."/>
            <person name="Arita K."/>
            <person name="Bito T."/>
            <person name="Chiden Y."/>
            <person name="Fujitsuka N."/>
            <person name="Fukunaka R."/>
            <person name="Hamada M."/>
            <person name="Harada C."/>
            <person name="Hayashi A."/>
            <person name="Hijishita S."/>
            <person name="Honda M."/>
            <person name="Hosokawa S."/>
            <person name="Ichikawa Y."/>
            <person name="Idonuma A."/>
            <person name="Iijima M."/>
            <person name="Ikeda M."/>
            <person name="Ikeno M."/>
            <person name="Ito K."/>
            <person name="Ito S."/>
            <person name="Ito T."/>
            <person name="Ito Y."/>
            <person name="Ito Y."/>
            <person name="Iwabuchi A."/>
            <person name="Kamiya K."/>
            <person name="Karasawa W."/>
            <person name="Kurita K."/>
            <person name="Katagiri S."/>
            <person name="Kikuta A."/>
            <person name="Kobayashi H."/>
            <person name="Kobayashi N."/>
            <person name="Machita K."/>
            <person name="Maehara T."/>
            <person name="Masukawa M."/>
            <person name="Mizubayashi T."/>
            <person name="Mukai Y."/>
            <person name="Nagasaki H."/>
            <person name="Nagata Y."/>
            <person name="Naito S."/>
            <person name="Nakashima M."/>
            <person name="Nakama Y."/>
            <person name="Nakamichi Y."/>
            <person name="Nakamura M."/>
            <person name="Meguro A."/>
            <person name="Negishi M."/>
            <person name="Ohta I."/>
            <person name="Ohta T."/>
            <person name="Okamoto M."/>
            <person name="Ono N."/>
            <person name="Saji S."/>
            <person name="Sakaguchi M."/>
            <person name="Sakai K."/>
            <person name="Shibata M."/>
            <person name="Shimokawa T."/>
            <person name="Song J."/>
            <person name="Takazaki Y."/>
            <person name="Terasawa K."/>
            <person name="Tsugane M."/>
            <person name="Tsuji K."/>
            <person name="Ueda S."/>
            <person name="Waki K."/>
            <person name="Yamagata H."/>
            <person name="Yamamoto M."/>
            <person name="Yamamoto S."/>
            <person name="Yamane H."/>
            <person name="Yoshiki S."/>
            <person name="Yoshihara R."/>
            <person name="Yukawa K."/>
            <person name="Zhong H."/>
            <person name="Yano M."/>
            <person name="Yuan Q."/>
            <person name="Ouyang S."/>
            <person name="Liu J."/>
            <person name="Jones K.M."/>
            <person name="Gansberger K."/>
            <person name="Moffat K."/>
            <person name="Hill J."/>
            <person name="Bera J."/>
            <person name="Fadrosh D."/>
            <person name="Jin S."/>
            <person name="Johri S."/>
            <person name="Kim M."/>
            <person name="Overton L."/>
            <person name="Reardon M."/>
            <person name="Tsitrin T."/>
            <person name="Vuong H."/>
            <person name="Weaver B."/>
            <person name="Ciecko A."/>
            <person name="Tallon L."/>
            <person name="Jackson J."/>
            <person name="Pai G."/>
            <person name="Aken S.V."/>
            <person name="Utterback T."/>
            <person name="Reidmuller S."/>
            <person name="Feldblyum T."/>
            <person name="Hsiao J."/>
            <person name="Zismann V."/>
            <person name="Iobst S."/>
            <person name="de Vazeille A.R."/>
            <person name="Buell C.R."/>
            <person name="Ying K."/>
            <person name="Li Y."/>
            <person name="Lu T."/>
            <person name="Huang Y."/>
            <person name="Zhao Q."/>
            <person name="Feng Q."/>
            <person name="Zhang L."/>
            <person name="Zhu J."/>
            <person name="Weng Q."/>
            <person name="Mu J."/>
            <person name="Lu Y."/>
            <person name="Fan D."/>
            <person name="Liu Y."/>
            <person name="Guan J."/>
            <person name="Zhang Y."/>
            <person name="Yu S."/>
            <person name="Liu X."/>
            <person name="Zhang Y."/>
            <person name="Hong G."/>
            <person name="Han B."/>
            <person name="Choisne N."/>
            <person name="Demange N."/>
            <person name="Orjeda G."/>
            <person name="Samain S."/>
            <person name="Cattolico L."/>
            <person name="Pelletier E."/>
            <person name="Couloux A."/>
            <person name="Segurens B."/>
            <person name="Wincker P."/>
            <person name="D'Hont A."/>
            <person name="Scarpelli C."/>
            <person name="Weissenbach J."/>
            <person name="Salanoubat M."/>
            <person name="Quetier F."/>
            <person name="Yu Y."/>
            <person name="Kim H.R."/>
            <person name="Rambo T."/>
            <person name="Currie J."/>
            <person name="Collura K."/>
            <person name="Luo M."/>
            <person name="Yang T."/>
            <person name="Ammiraju J.S.S."/>
            <person name="Engler F."/>
            <person name="Soderlund C."/>
            <person name="Wing R.A."/>
            <person name="Palmer L.E."/>
            <person name="de la Bastide M."/>
            <person name="Spiegel L."/>
            <person name="Nascimento L."/>
            <person name="Zutavern T."/>
            <person name="O'Shaughnessy A."/>
            <person name="Dike S."/>
            <person name="Dedhia N."/>
            <person name="Preston R."/>
            <person name="Balija V."/>
            <person name="McCombie W.R."/>
            <person name="Chow T."/>
            <person name="Chen H."/>
            <person name="Chung M."/>
            <person name="Chen C."/>
            <person name="Shaw J."/>
            <person name="Wu H."/>
            <person name="Hsiao K."/>
            <person name="Chao Y."/>
            <person name="Chu M."/>
            <person name="Cheng C."/>
            <person name="Hour A."/>
            <person name="Lee P."/>
            <person name="Lin S."/>
            <person name="Lin Y."/>
            <person name="Liou J."/>
            <person name="Liu S."/>
            <person name="Hsing Y."/>
            <person name="Raghuvanshi S."/>
            <person name="Mohanty A."/>
            <person name="Bharti A.K."/>
            <person name="Gaur A."/>
            <person name="Gupta V."/>
            <person name="Kumar D."/>
            <person name="Ravi V."/>
            <person name="Vij S."/>
            <person name="Kapur A."/>
            <person name="Khurana P."/>
            <person name="Khurana P."/>
            <person name="Khurana J.P."/>
            <person name="Tyagi A.K."/>
            <person name="Gaikwad K."/>
            <person name="Singh A."/>
            <person name="Dalal V."/>
            <person name="Srivastava S."/>
            <person name="Dixit A."/>
            <person name="Pal A.K."/>
            <person name="Ghazi I.A."/>
            <person name="Yadav M."/>
            <person name="Pandit A."/>
            <person name="Bhargava A."/>
            <person name="Sureshbabu K."/>
            <person name="Batra K."/>
            <person name="Sharma T.R."/>
            <person name="Mohapatra T."/>
            <person name="Singh N.K."/>
            <person name="Messing J."/>
            <person name="Nelson A.B."/>
            <person name="Fuks G."/>
            <person name="Kavchok S."/>
            <person name="Keizer G."/>
            <person name="Linton E."/>
            <person name="Llaca V."/>
            <person name="Song R."/>
            <person name="Tanyolac B."/>
            <person name="Young S."/>
            <person name="Ho-Il K."/>
            <person name="Hahn J.H."/>
            <person name="Sangsakoo G."/>
            <person name="Vanavichit A."/>
            <person name="de Mattos Luiz.A.T."/>
            <person name="Zimmer P.D."/>
            <person name="Malone G."/>
            <person name="Dellagostin O."/>
            <person name="de Oliveira A.C."/>
            <person name="Bevan M."/>
            <person name="Bancroft I."/>
            <person name="Minx P."/>
            <person name="Cordum H."/>
            <person name="Wilson R."/>
            <person name="Cheng Z."/>
            <person name="Jin W."/>
            <person name="Jiang J."/>
            <person name="Leong S.A."/>
            <person name="Iwama H."/>
            <person name="Gojobori T."/>
            <person name="Itoh T."/>
            <person name="Niimura Y."/>
            <person name="Fujii Y."/>
            <person name="Habara T."/>
            <person name="Sakai H."/>
            <person name="Sato Y."/>
            <person name="Wilson G."/>
            <person name="Kumar K."/>
            <person name="McCouch S."/>
            <person name="Juretic N."/>
            <person name="Hoen D."/>
            <person name="Wright S."/>
            <person name="Bruskiewich R."/>
            <person name="Bureau T."/>
            <person name="Miyao A."/>
            <person name="Hirochika H."/>
            <person name="Nishikawa T."/>
            <person name="Kadowaki K."/>
            <person name="Sugiura M."/>
            <person name="Burr B."/>
            <person name="Sasaki T."/>
        </authorList>
    </citation>
    <scope>NUCLEOTIDE SEQUENCE [LARGE SCALE GENOMIC DNA]</scope>
    <source>
        <strain evidence="3">cv. Nipponbare</strain>
    </source>
</reference>
<dbReference type="InParanoid" id="A0A0P0VPV5"/>
<organism evidence="2 3">
    <name type="scientific">Oryza sativa subsp. japonica</name>
    <name type="common">Rice</name>
    <dbReference type="NCBI Taxonomy" id="39947"/>
    <lineage>
        <taxon>Eukaryota</taxon>
        <taxon>Viridiplantae</taxon>
        <taxon>Streptophyta</taxon>
        <taxon>Embryophyta</taxon>
        <taxon>Tracheophyta</taxon>
        <taxon>Spermatophyta</taxon>
        <taxon>Magnoliopsida</taxon>
        <taxon>Liliopsida</taxon>
        <taxon>Poales</taxon>
        <taxon>Poaceae</taxon>
        <taxon>BOP clade</taxon>
        <taxon>Oryzoideae</taxon>
        <taxon>Oryzeae</taxon>
        <taxon>Oryzinae</taxon>
        <taxon>Oryza</taxon>
        <taxon>Oryza sativa</taxon>
    </lineage>
</organism>
<dbReference type="EMBL" id="AP014958">
    <property type="protein sequence ID" value="BAS80987.1"/>
    <property type="molecule type" value="Genomic_DNA"/>
</dbReference>
<reference evidence="2 3" key="3">
    <citation type="journal article" date="2013" name="Rice">
        <title>Improvement of the Oryza sativa Nipponbare reference genome using next generation sequence and optical map data.</title>
        <authorList>
            <person name="Kawahara Y."/>
            <person name="de la Bastide M."/>
            <person name="Hamilton J.P."/>
            <person name="Kanamori H."/>
            <person name="McCombie W.R."/>
            <person name="Ouyang S."/>
            <person name="Schwartz D.C."/>
            <person name="Tanaka T."/>
            <person name="Wu J."/>
            <person name="Zhou S."/>
            <person name="Childs K.L."/>
            <person name="Davidson R.M."/>
            <person name="Lin H."/>
            <person name="Quesada-Ocampo L."/>
            <person name="Vaillancourt B."/>
            <person name="Sakai H."/>
            <person name="Lee S.S."/>
            <person name="Kim J."/>
            <person name="Numa H."/>
            <person name="Itoh T."/>
            <person name="Buell C.R."/>
            <person name="Matsumoto T."/>
        </authorList>
    </citation>
    <scope>NUCLEOTIDE SEQUENCE [LARGE SCALE GENOMIC DNA]</scope>
    <source>
        <strain evidence="3">cv. Nipponbare</strain>
    </source>
</reference>
<evidence type="ECO:0000256" key="1">
    <source>
        <dbReference type="SAM" id="MobiDB-lite"/>
    </source>
</evidence>
<sequence length="139" mass="14997">MDAMLQLARRPPIVGFGFRTASRADSGSLNVTCVDTDASRVRSIKHMNTCMHGGERSSRRRERGGTYESVALRAAGLAIGDDDGLEDFAVLLKVVLQALGRRLPRQAADEHLGQRGVAEPRPVVRYPAAAAAAGTSRRR</sequence>
<protein>
    <submittedName>
        <fullName evidence="2">Os02g0755450 protein</fullName>
    </submittedName>
</protein>
<feature type="region of interest" description="Disordered" evidence="1">
    <location>
        <begin position="107"/>
        <end position="139"/>
    </location>
</feature>
<evidence type="ECO:0000313" key="3">
    <source>
        <dbReference type="Proteomes" id="UP000059680"/>
    </source>
</evidence>
<accession>A0A0P0VPV5</accession>